<dbReference type="RefSeq" id="WP_137316035.1">
    <property type="nucleotide sequence ID" value="NZ_CP040017.1"/>
</dbReference>
<dbReference type="InterPro" id="IPR047201">
    <property type="entry name" value="ERI-1_3'hExo-like"/>
</dbReference>
<evidence type="ECO:0000256" key="3">
    <source>
        <dbReference type="ARBA" id="ARBA00022839"/>
    </source>
</evidence>
<evidence type="ECO:0000256" key="2">
    <source>
        <dbReference type="ARBA" id="ARBA00022801"/>
    </source>
</evidence>
<dbReference type="InterPro" id="IPR036397">
    <property type="entry name" value="RNaseH_sf"/>
</dbReference>
<dbReference type="GO" id="GO:0003676">
    <property type="term" value="F:nucleic acid binding"/>
    <property type="evidence" value="ECO:0007669"/>
    <property type="project" value="InterPro"/>
</dbReference>
<gene>
    <name evidence="6" type="ORF">FCL38_24555</name>
    <name evidence="5" type="ORF">FHS02_005336</name>
</gene>
<dbReference type="EMBL" id="CP040017">
    <property type="protein sequence ID" value="QCP13244.1"/>
    <property type="molecule type" value="Genomic_DNA"/>
</dbReference>
<dbReference type="SMART" id="SM00479">
    <property type="entry name" value="EXOIII"/>
    <property type="match status" value="1"/>
</dbReference>
<dbReference type="Proteomes" id="UP000298763">
    <property type="component" value="Chromosome"/>
</dbReference>
<keyword evidence="3 5" id="KW-0269">Exonuclease</keyword>
<evidence type="ECO:0000256" key="1">
    <source>
        <dbReference type="ARBA" id="ARBA00022722"/>
    </source>
</evidence>
<dbReference type="InterPro" id="IPR013520">
    <property type="entry name" value="Ribonucl_H"/>
</dbReference>
<feature type="domain" description="Exonuclease" evidence="4">
    <location>
        <begin position="1"/>
        <end position="180"/>
    </location>
</feature>
<dbReference type="PANTHER" id="PTHR23044">
    <property type="entry name" value="3'-5' EXONUCLEASE ERI1-RELATED"/>
    <property type="match status" value="1"/>
</dbReference>
<dbReference type="InterPro" id="IPR051274">
    <property type="entry name" value="3-5_Exoribonuclease"/>
</dbReference>
<accession>A0A4P8HXI6</accession>
<protein>
    <submittedName>
        <fullName evidence="6">Exonuclease domain-containing protein</fullName>
    </submittedName>
    <submittedName>
        <fullName evidence="5">Inhibitor of KinA sporulation pathway (Predicted exonuclease)</fullName>
    </submittedName>
</protein>
<evidence type="ECO:0000313" key="5">
    <source>
        <dbReference type="EMBL" id="MBB3224471.1"/>
    </source>
</evidence>
<sequence length="191" mass="21218">MFLVIDLEATCSDDGTIGPETMEIIEIGACWADETGRVASSFQSFVRPDRHPVLTTFCTGLTGIEQYQVDTAPLFPDAAQSLRGFVAQFEATSIWMSWGAFDRKQLDRQSAHYGLTSPVSIPHINAKKQFAKLQKIGKEIGMARALALCGLTFLGTHHRAEDDALNIARMLPWVLGHRLLRDERPSIWQAS</sequence>
<dbReference type="GO" id="GO:0000175">
    <property type="term" value="F:3'-5'-RNA exonuclease activity"/>
    <property type="evidence" value="ECO:0007669"/>
    <property type="project" value="InterPro"/>
</dbReference>
<evidence type="ECO:0000313" key="7">
    <source>
        <dbReference type="Proteomes" id="UP000298763"/>
    </source>
</evidence>
<keyword evidence="7" id="KW-1185">Reference proteome</keyword>
<dbReference type="OrthoDB" id="4563729at2"/>
<dbReference type="PANTHER" id="PTHR23044:SF61">
    <property type="entry name" value="3'-5' EXORIBONUCLEASE 1-RELATED"/>
    <property type="match status" value="1"/>
</dbReference>
<organism evidence="5 8">
    <name type="scientific">Pseudoduganella umbonata</name>
    <dbReference type="NCBI Taxonomy" id="864828"/>
    <lineage>
        <taxon>Bacteria</taxon>
        <taxon>Pseudomonadati</taxon>
        <taxon>Pseudomonadota</taxon>
        <taxon>Betaproteobacteria</taxon>
        <taxon>Burkholderiales</taxon>
        <taxon>Oxalobacteraceae</taxon>
        <taxon>Telluria group</taxon>
        <taxon>Pseudoduganella</taxon>
    </lineage>
</organism>
<dbReference type="AlphaFoldDB" id="A0A4P8HXI6"/>
<evidence type="ECO:0000259" key="4">
    <source>
        <dbReference type="SMART" id="SM00479"/>
    </source>
</evidence>
<dbReference type="CDD" id="cd06133">
    <property type="entry name" value="ERI-1_3'hExo_like"/>
    <property type="match status" value="1"/>
</dbReference>
<dbReference type="EMBL" id="JACHXS010000013">
    <property type="protein sequence ID" value="MBB3224471.1"/>
    <property type="molecule type" value="Genomic_DNA"/>
</dbReference>
<evidence type="ECO:0000313" key="8">
    <source>
        <dbReference type="Proteomes" id="UP000584325"/>
    </source>
</evidence>
<reference evidence="6 7" key="1">
    <citation type="submission" date="2019-05" db="EMBL/GenBank/DDBJ databases">
        <title>Draft Genome Sequences of Six Type Strains of the Genus Massilia.</title>
        <authorList>
            <person name="Miess H."/>
            <person name="Frediansyhah A."/>
            <person name="Gross H."/>
        </authorList>
    </citation>
    <scope>NUCLEOTIDE SEQUENCE [LARGE SCALE GENOMIC DNA]</scope>
    <source>
        <strain evidence="6 7">DSMZ 26121</strain>
    </source>
</reference>
<name>A0A4P8HXI6_9BURK</name>
<keyword evidence="2" id="KW-0378">Hydrolase</keyword>
<reference evidence="5 8" key="2">
    <citation type="submission" date="2020-08" db="EMBL/GenBank/DDBJ databases">
        <title>Genomic Encyclopedia of Type Strains, Phase III (KMG-III): the genomes of soil and plant-associated and newly described type strains.</title>
        <authorList>
            <person name="Whitman W."/>
        </authorList>
    </citation>
    <scope>NUCLEOTIDE SEQUENCE [LARGE SCALE GENOMIC DNA]</scope>
    <source>
        <strain evidence="5 8">CECT 7753</strain>
    </source>
</reference>
<evidence type="ECO:0000313" key="6">
    <source>
        <dbReference type="EMBL" id="QCP13244.1"/>
    </source>
</evidence>
<keyword evidence="1" id="KW-0540">Nuclease</keyword>
<dbReference type="Pfam" id="PF00929">
    <property type="entry name" value="RNase_T"/>
    <property type="match status" value="1"/>
</dbReference>
<dbReference type="InterPro" id="IPR012337">
    <property type="entry name" value="RNaseH-like_sf"/>
</dbReference>
<proteinExistence type="predicted"/>
<dbReference type="Gene3D" id="3.30.420.10">
    <property type="entry name" value="Ribonuclease H-like superfamily/Ribonuclease H"/>
    <property type="match status" value="1"/>
</dbReference>
<dbReference type="Proteomes" id="UP000584325">
    <property type="component" value="Unassembled WGS sequence"/>
</dbReference>
<dbReference type="GO" id="GO:0006259">
    <property type="term" value="P:DNA metabolic process"/>
    <property type="evidence" value="ECO:0007669"/>
    <property type="project" value="UniProtKB-ARBA"/>
</dbReference>
<dbReference type="SUPFAM" id="SSF53098">
    <property type="entry name" value="Ribonuclease H-like"/>
    <property type="match status" value="1"/>
</dbReference>